<dbReference type="PANTHER" id="PTHR37808:SF1">
    <property type="entry name" value="SPORE GERMINATION PROTEIN-LIKE PROTEIN YDZR"/>
    <property type="match status" value="1"/>
</dbReference>
<keyword evidence="3" id="KW-1185">Reference proteome</keyword>
<name>A0A1L3MRT9_9BACI</name>
<dbReference type="EMBL" id="CP016020">
    <property type="protein sequence ID" value="APH05033.1"/>
    <property type="molecule type" value="Genomic_DNA"/>
</dbReference>
<dbReference type="PANTHER" id="PTHR37808">
    <property type="entry name" value="SPORE GERMINATION PROTEIN-LIKE PROTEIN YDZR-RELATED"/>
    <property type="match status" value="1"/>
</dbReference>
<accession>A0A1L3MRT9</accession>
<dbReference type="RefSeq" id="WP_072579826.1">
    <property type="nucleotide sequence ID" value="NZ_CP016020.1"/>
</dbReference>
<sequence length="71" mass="7101">MACIIGKVIIKEVSGGVINFGDVHTISPKELSKSISGAGGGGIGDGQFITNGSSVTNGTEPTVVDQNVIEV</sequence>
<gene>
    <name evidence="2" type="ORF">A9C19_09885</name>
</gene>
<organism evidence="2 3">
    <name type="scientific">Bacillus weihaiensis</name>
    <dbReference type="NCBI Taxonomy" id="1547283"/>
    <lineage>
        <taxon>Bacteria</taxon>
        <taxon>Bacillati</taxon>
        <taxon>Bacillota</taxon>
        <taxon>Bacilli</taxon>
        <taxon>Bacillales</taxon>
        <taxon>Bacillaceae</taxon>
        <taxon>Bacillus</taxon>
    </lineage>
</organism>
<evidence type="ECO:0000256" key="1">
    <source>
        <dbReference type="ARBA" id="ARBA00008103"/>
    </source>
</evidence>
<dbReference type="Proteomes" id="UP000181936">
    <property type="component" value="Chromosome"/>
</dbReference>
<evidence type="ECO:0000313" key="3">
    <source>
        <dbReference type="Proteomes" id="UP000181936"/>
    </source>
</evidence>
<dbReference type="Pfam" id="PF10676">
    <property type="entry name" value="gerPA"/>
    <property type="match status" value="1"/>
</dbReference>
<dbReference type="AlphaFoldDB" id="A0A1L3MRT9"/>
<reference evidence="2 3" key="1">
    <citation type="journal article" date="2016" name="Sci. Rep.">
        <title>Complete genome sequence and transcriptomic analysis of a novel marine strain Bacillus weihaiensis reveals the mechanism of brown algae degradation.</title>
        <authorList>
            <person name="Zhu Y."/>
            <person name="Chen P."/>
            <person name="Bao Y."/>
            <person name="Men Y."/>
            <person name="Zeng Y."/>
            <person name="Yang J."/>
            <person name="Sun J."/>
            <person name="Sun Y."/>
        </authorList>
    </citation>
    <scope>NUCLEOTIDE SEQUENCE [LARGE SCALE GENOMIC DNA]</scope>
    <source>
        <strain evidence="2 3">Alg07</strain>
    </source>
</reference>
<dbReference type="InterPro" id="IPR019618">
    <property type="entry name" value="Spore_germination_GerPA"/>
</dbReference>
<comment type="similarity">
    <text evidence="1">Belongs to the GerPA/GerPF family.</text>
</comment>
<dbReference type="KEGG" id="bwh:A9C19_09885"/>
<proteinExistence type="inferred from homology"/>
<evidence type="ECO:0008006" key="4">
    <source>
        <dbReference type="Google" id="ProtNLM"/>
    </source>
</evidence>
<evidence type="ECO:0000313" key="2">
    <source>
        <dbReference type="EMBL" id="APH05033.1"/>
    </source>
</evidence>
<dbReference type="OrthoDB" id="2382149at2"/>
<dbReference type="STRING" id="1547283.A9C19_09885"/>
<protein>
    <recommendedName>
        <fullName evidence="4">Spore germination protein</fullName>
    </recommendedName>
</protein>